<accession>A0AAP3FTM6</accession>
<reference evidence="1" key="1">
    <citation type="submission" date="2022-02" db="EMBL/GenBank/DDBJ databases">
        <title>Crop Bioprotection Bacillus Genome Sequencing.</title>
        <authorList>
            <person name="Dunlap C."/>
        </authorList>
    </citation>
    <scope>NUCLEOTIDE SEQUENCE</scope>
    <source>
        <strain evidence="1">98-1</strain>
    </source>
</reference>
<dbReference type="InterPro" id="IPR006490">
    <property type="entry name" value="Maj_tail_phi13"/>
</dbReference>
<organism evidence="1 2">
    <name type="scientific">Bacillus vallismortis</name>
    <dbReference type="NCBI Taxonomy" id="72361"/>
    <lineage>
        <taxon>Bacteria</taxon>
        <taxon>Bacillati</taxon>
        <taxon>Bacillota</taxon>
        <taxon>Bacilli</taxon>
        <taxon>Bacillales</taxon>
        <taxon>Bacillaceae</taxon>
        <taxon>Bacillus</taxon>
    </lineage>
</organism>
<comment type="caution">
    <text evidence="1">The sequence shown here is derived from an EMBL/GenBank/DDBJ whole genome shotgun (WGS) entry which is preliminary data.</text>
</comment>
<name>A0AAP3FTM6_BACVA</name>
<proteinExistence type="predicted"/>
<dbReference type="EMBL" id="JALAOH010000006">
    <property type="protein sequence ID" value="MCY8315772.1"/>
    <property type="molecule type" value="Genomic_DNA"/>
</dbReference>
<dbReference type="Proteomes" id="UP001067121">
    <property type="component" value="Unassembled WGS sequence"/>
</dbReference>
<gene>
    <name evidence="1" type="ORF">MOC71_03190</name>
</gene>
<evidence type="ECO:0000313" key="1">
    <source>
        <dbReference type="EMBL" id="MCY8315772.1"/>
    </source>
</evidence>
<sequence>MSGRVLTGLDMFHIAEVLKDTKNELEFSVPEELPGAVSMKLDPKSETETFYADNGAYAQLSSLGDIDGEMEVADLPLDMQARIFGKTVEKGIHFSSADDRPLEIALGFRAKISTGGYRYYWALKGKPELVPVEHKTEEGKPSPQSTQVKIKFSPLTNVKKGKRRWEAKAEEGNGINADTWFRQVVYNEDSFTSGGNDEVVDVGK</sequence>
<dbReference type="NCBIfam" id="TIGR01603">
    <property type="entry name" value="maj_tail_phi13"/>
    <property type="match status" value="1"/>
</dbReference>
<dbReference type="AlphaFoldDB" id="A0AAP3FTM6"/>
<protein>
    <submittedName>
        <fullName evidence="1">Phage tail protein</fullName>
    </submittedName>
</protein>
<evidence type="ECO:0000313" key="2">
    <source>
        <dbReference type="Proteomes" id="UP001067121"/>
    </source>
</evidence>
<dbReference type="RefSeq" id="WP_268476298.1">
    <property type="nucleotide sequence ID" value="NZ_JALAOH010000006.1"/>
</dbReference>